<dbReference type="GO" id="GO:0004386">
    <property type="term" value="F:helicase activity"/>
    <property type="evidence" value="ECO:0007669"/>
    <property type="project" value="UniProtKB-KW"/>
</dbReference>
<dbReference type="EMBL" id="JADGJW010002215">
    <property type="protein sequence ID" value="KAJ3198991.1"/>
    <property type="molecule type" value="Genomic_DNA"/>
</dbReference>
<keyword evidence="1" id="KW-0067">ATP-binding</keyword>
<evidence type="ECO:0000313" key="2">
    <source>
        <dbReference type="Proteomes" id="UP001211065"/>
    </source>
</evidence>
<protein>
    <submittedName>
        <fullName evidence="1">ATP-dependent DNA helicase sgs1</fullName>
    </submittedName>
</protein>
<proteinExistence type="predicted"/>
<keyword evidence="2" id="KW-1185">Reference proteome</keyword>
<accession>A0AAD5TST4</accession>
<reference evidence="1" key="1">
    <citation type="submission" date="2020-05" db="EMBL/GenBank/DDBJ databases">
        <title>Phylogenomic resolution of chytrid fungi.</title>
        <authorList>
            <person name="Stajich J.E."/>
            <person name="Amses K."/>
            <person name="Simmons R."/>
            <person name="Seto K."/>
            <person name="Myers J."/>
            <person name="Bonds A."/>
            <person name="Quandt C.A."/>
            <person name="Barry K."/>
            <person name="Liu P."/>
            <person name="Grigoriev I."/>
            <person name="Longcore J.E."/>
            <person name="James T.Y."/>
        </authorList>
    </citation>
    <scope>NUCLEOTIDE SEQUENCE</scope>
    <source>
        <strain evidence="1">JEL0476</strain>
    </source>
</reference>
<comment type="caution">
    <text evidence="1">The sequence shown here is derived from an EMBL/GenBank/DDBJ whole genome shotgun (WGS) entry which is preliminary data.</text>
</comment>
<sequence>MFIKGTAAITTTYSKNNSINDRATLNCRFLDSQTSLYLFQYLSLIRPTLLLLASIKSSNQTQINNLNSYLFVHPSGERFNSNNIKMKYCEIFKKFMHVYIDFSTNRQLMIYFAKVNNIRLWLGSKEGNTADEVNEDGGFDIQANHSAKTANINYGRGRADPFINIVGIDDYTRGLEFSTKWQELLLVKTSTIPNILHSNTVHNSIETISSSNVDNSTGTTPNIPTQSIVNIYSYNYFSNSQYIPKKRKLNEIFADNNESQLSIFDVHNQTEEKQNSRIKNHLQLHGFEDWRSAEQLTLLKK</sequence>
<dbReference type="AlphaFoldDB" id="A0AAD5TST4"/>
<feature type="non-terminal residue" evidence="1">
    <location>
        <position position="301"/>
    </location>
</feature>
<dbReference type="Proteomes" id="UP001211065">
    <property type="component" value="Unassembled WGS sequence"/>
</dbReference>
<keyword evidence="1" id="KW-0547">Nucleotide-binding</keyword>
<evidence type="ECO:0000313" key="1">
    <source>
        <dbReference type="EMBL" id="KAJ3198991.1"/>
    </source>
</evidence>
<keyword evidence="1" id="KW-0347">Helicase</keyword>
<name>A0AAD5TST4_9FUNG</name>
<gene>
    <name evidence="1" type="primary">SGS1_2</name>
    <name evidence="1" type="ORF">HK099_003377</name>
</gene>
<keyword evidence="1" id="KW-0378">Hydrolase</keyword>
<organism evidence="1 2">
    <name type="scientific">Clydaea vesicula</name>
    <dbReference type="NCBI Taxonomy" id="447962"/>
    <lineage>
        <taxon>Eukaryota</taxon>
        <taxon>Fungi</taxon>
        <taxon>Fungi incertae sedis</taxon>
        <taxon>Chytridiomycota</taxon>
        <taxon>Chytridiomycota incertae sedis</taxon>
        <taxon>Chytridiomycetes</taxon>
        <taxon>Lobulomycetales</taxon>
        <taxon>Lobulomycetaceae</taxon>
        <taxon>Clydaea</taxon>
    </lineage>
</organism>